<sequence>MSNTPNIPALTDLLAGCLRNQRKSQELLYRQFYGYAMSICLRYAPTREGALEVLNDGFLKVFTRLDQYDSAQPFKGWLRRILINAAIDHYRQEVRHHHHEDVEQLEQTVASESADAFSQLAHEDLMGLIQRLSPAYRLVFNLYVMDGFTHEEIAGQLGISVGASKSNLARARENLRLLVKRLNNDEYVRANR</sequence>
<evidence type="ECO:0000259" key="6">
    <source>
        <dbReference type="Pfam" id="PF08281"/>
    </source>
</evidence>
<dbReference type="KEGG" id="srd:SD10_00720"/>
<dbReference type="Gene3D" id="1.10.1740.10">
    <property type="match status" value="1"/>
</dbReference>
<dbReference type="AlphaFoldDB" id="A0A0E3ZR92"/>
<dbReference type="HOGENOM" id="CLU_047691_3_2_10"/>
<protein>
    <submittedName>
        <fullName evidence="7">RNA polymerase sigma 70</fullName>
    </submittedName>
</protein>
<evidence type="ECO:0000256" key="4">
    <source>
        <dbReference type="ARBA" id="ARBA00023163"/>
    </source>
</evidence>
<name>A0A0E3ZR92_9BACT</name>
<feature type="domain" description="RNA polymerase sigma factor 70 region 4 type 2" evidence="6">
    <location>
        <begin position="123"/>
        <end position="175"/>
    </location>
</feature>
<feature type="domain" description="RNA polymerase sigma-70 region 2" evidence="5">
    <location>
        <begin position="28"/>
        <end position="95"/>
    </location>
</feature>
<dbReference type="InterPro" id="IPR007627">
    <property type="entry name" value="RNA_pol_sigma70_r2"/>
</dbReference>
<organism evidence="7 8">
    <name type="scientific">Spirosoma radiotolerans</name>
    <dbReference type="NCBI Taxonomy" id="1379870"/>
    <lineage>
        <taxon>Bacteria</taxon>
        <taxon>Pseudomonadati</taxon>
        <taxon>Bacteroidota</taxon>
        <taxon>Cytophagia</taxon>
        <taxon>Cytophagales</taxon>
        <taxon>Cytophagaceae</taxon>
        <taxon>Spirosoma</taxon>
    </lineage>
</organism>
<dbReference type="NCBIfam" id="TIGR02937">
    <property type="entry name" value="sigma70-ECF"/>
    <property type="match status" value="1"/>
</dbReference>
<keyword evidence="4" id="KW-0804">Transcription</keyword>
<dbReference type="PANTHER" id="PTHR43133">
    <property type="entry name" value="RNA POLYMERASE ECF-TYPE SIGMA FACTO"/>
    <property type="match status" value="1"/>
</dbReference>
<dbReference type="SUPFAM" id="SSF88659">
    <property type="entry name" value="Sigma3 and sigma4 domains of RNA polymerase sigma factors"/>
    <property type="match status" value="1"/>
</dbReference>
<dbReference type="InterPro" id="IPR014284">
    <property type="entry name" value="RNA_pol_sigma-70_dom"/>
</dbReference>
<evidence type="ECO:0000313" key="7">
    <source>
        <dbReference type="EMBL" id="AKD53648.1"/>
    </source>
</evidence>
<reference evidence="7 8" key="1">
    <citation type="journal article" date="2014" name="Curr. Microbiol.">
        <title>Spirosoma radiotolerans sp. nov., a gamma-radiation-resistant bacterium isolated from gamma ray-irradiated soil.</title>
        <authorList>
            <person name="Lee J.J."/>
            <person name="Srinivasan S."/>
            <person name="Lim S."/>
            <person name="Joe M."/>
            <person name="Im S."/>
            <person name="Bae S.I."/>
            <person name="Park K.R."/>
            <person name="Han J.H."/>
            <person name="Park S.H."/>
            <person name="Joo B.M."/>
            <person name="Park S.J."/>
            <person name="Kim M.K."/>
        </authorList>
    </citation>
    <scope>NUCLEOTIDE SEQUENCE [LARGE SCALE GENOMIC DNA]</scope>
    <source>
        <strain evidence="7 8">DG5A</strain>
    </source>
</reference>
<evidence type="ECO:0000256" key="1">
    <source>
        <dbReference type="ARBA" id="ARBA00010641"/>
    </source>
</evidence>
<dbReference type="InterPro" id="IPR036388">
    <property type="entry name" value="WH-like_DNA-bd_sf"/>
</dbReference>
<dbReference type="OrthoDB" id="941544at2"/>
<evidence type="ECO:0000313" key="8">
    <source>
        <dbReference type="Proteomes" id="UP000033054"/>
    </source>
</evidence>
<dbReference type="PATRIC" id="fig|1379870.5.peg.156"/>
<dbReference type="InterPro" id="IPR039425">
    <property type="entry name" value="RNA_pol_sigma-70-like"/>
</dbReference>
<keyword evidence="3" id="KW-0731">Sigma factor</keyword>
<gene>
    <name evidence="7" type="ORF">SD10_00720</name>
</gene>
<dbReference type="GO" id="GO:0016987">
    <property type="term" value="F:sigma factor activity"/>
    <property type="evidence" value="ECO:0007669"/>
    <property type="project" value="UniProtKB-KW"/>
</dbReference>
<dbReference type="GO" id="GO:0006352">
    <property type="term" value="P:DNA-templated transcription initiation"/>
    <property type="evidence" value="ECO:0007669"/>
    <property type="project" value="InterPro"/>
</dbReference>
<dbReference type="InterPro" id="IPR013325">
    <property type="entry name" value="RNA_pol_sigma_r2"/>
</dbReference>
<comment type="similarity">
    <text evidence="1">Belongs to the sigma-70 factor family. ECF subfamily.</text>
</comment>
<dbReference type="GO" id="GO:0003677">
    <property type="term" value="F:DNA binding"/>
    <property type="evidence" value="ECO:0007669"/>
    <property type="project" value="InterPro"/>
</dbReference>
<proteinExistence type="inferred from homology"/>
<keyword evidence="2" id="KW-0805">Transcription regulation</keyword>
<dbReference type="PANTHER" id="PTHR43133:SF46">
    <property type="entry name" value="RNA POLYMERASE SIGMA-70 FACTOR ECF SUBFAMILY"/>
    <property type="match status" value="1"/>
</dbReference>
<dbReference type="Proteomes" id="UP000033054">
    <property type="component" value="Chromosome"/>
</dbReference>
<dbReference type="Gene3D" id="1.10.10.10">
    <property type="entry name" value="Winged helix-like DNA-binding domain superfamily/Winged helix DNA-binding domain"/>
    <property type="match status" value="1"/>
</dbReference>
<dbReference type="SUPFAM" id="SSF88946">
    <property type="entry name" value="Sigma2 domain of RNA polymerase sigma factors"/>
    <property type="match status" value="1"/>
</dbReference>
<accession>A0A0E3ZR92</accession>
<evidence type="ECO:0000259" key="5">
    <source>
        <dbReference type="Pfam" id="PF04542"/>
    </source>
</evidence>
<dbReference type="CDD" id="cd06171">
    <property type="entry name" value="Sigma70_r4"/>
    <property type="match status" value="1"/>
</dbReference>
<evidence type="ECO:0000256" key="3">
    <source>
        <dbReference type="ARBA" id="ARBA00023082"/>
    </source>
</evidence>
<dbReference type="EMBL" id="CP010429">
    <property type="protein sequence ID" value="AKD53648.1"/>
    <property type="molecule type" value="Genomic_DNA"/>
</dbReference>
<dbReference type="InterPro" id="IPR013249">
    <property type="entry name" value="RNA_pol_sigma70_r4_t2"/>
</dbReference>
<evidence type="ECO:0000256" key="2">
    <source>
        <dbReference type="ARBA" id="ARBA00023015"/>
    </source>
</evidence>
<dbReference type="STRING" id="1379870.SD10_00720"/>
<dbReference type="RefSeq" id="WP_046375233.1">
    <property type="nucleotide sequence ID" value="NZ_CP010429.1"/>
</dbReference>
<dbReference type="InterPro" id="IPR013324">
    <property type="entry name" value="RNA_pol_sigma_r3/r4-like"/>
</dbReference>
<dbReference type="Pfam" id="PF04542">
    <property type="entry name" value="Sigma70_r2"/>
    <property type="match status" value="1"/>
</dbReference>
<dbReference type="Pfam" id="PF08281">
    <property type="entry name" value="Sigma70_r4_2"/>
    <property type="match status" value="1"/>
</dbReference>
<keyword evidence="8" id="KW-1185">Reference proteome</keyword>